<feature type="transmembrane region" description="Helical" evidence="1">
    <location>
        <begin position="283"/>
        <end position="300"/>
    </location>
</feature>
<feature type="domain" description="Acyltransferase 3" evidence="2">
    <location>
        <begin position="1"/>
        <end position="366"/>
    </location>
</feature>
<keyword evidence="3" id="KW-0808">Transferase</keyword>
<evidence type="ECO:0000259" key="2">
    <source>
        <dbReference type="Pfam" id="PF01757"/>
    </source>
</evidence>
<protein>
    <submittedName>
        <fullName evidence="3">Acyltransferase family protein</fullName>
    </submittedName>
</protein>
<dbReference type="Proteomes" id="UP001059836">
    <property type="component" value="Chromosome"/>
</dbReference>
<feature type="transmembrane region" description="Helical" evidence="1">
    <location>
        <begin position="124"/>
        <end position="146"/>
    </location>
</feature>
<feature type="transmembrane region" description="Helical" evidence="1">
    <location>
        <begin position="153"/>
        <end position="175"/>
    </location>
</feature>
<dbReference type="GO" id="GO:0016746">
    <property type="term" value="F:acyltransferase activity"/>
    <property type="evidence" value="ECO:0007669"/>
    <property type="project" value="UniProtKB-KW"/>
</dbReference>
<feature type="transmembrane region" description="Helical" evidence="1">
    <location>
        <begin position="348"/>
        <end position="373"/>
    </location>
</feature>
<evidence type="ECO:0000313" key="3">
    <source>
        <dbReference type="EMBL" id="QHN37316.1"/>
    </source>
</evidence>
<keyword evidence="1" id="KW-0812">Transmembrane</keyword>
<feature type="transmembrane region" description="Helical" evidence="1">
    <location>
        <begin position="230"/>
        <end position="251"/>
    </location>
</feature>
<evidence type="ECO:0000256" key="1">
    <source>
        <dbReference type="SAM" id="Phobius"/>
    </source>
</evidence>
<keyword evidence="3" id="KW-0012">Acyltransferase</keyword>
<evidence type="ECO:0000313" key="4">
    <source>
        <dbReference type="Proteomes" id="UP001059836"/>
    </source>
</evidence>
<dbReference type="InterPro" id="IPR050879">
    <property type="entry name" value="Acyltransferase_3"/>
</dbReference>
<reference evidence="3" key="1">
    <citation type="journal article" date="2021" name="Nat. Microbiol.">
        <title>Cocultivation of an ultrasmall environmental parasitic bacterium with lytic ability against bacteria associated with wastewater foams.</title>
        <authorList>
            <person name="Batinovic S."/>
            <person name="Rose J.J.A."/>
            <person name="Ratcliffe J."/>
            <person name="Seviour R.J."/>
            <person name="Petrovski S."/>
        </authorList>
    </citation>
    <scope>NUCLEOTIDE SEQUENCE</scope>
    <source>
        <strain evidence="3">CON9</strain>
    </source>
</reference>
<feature type="transmembrane region" description="Helical" evidence="1">
    <location>
        <begin position="260"/>
        <end position="277"/>
    </location>
</feature>
<dbReference type="EMBL" id="CP045809">
    <property type="protein sequence ID" value="QHN37316.1"/>
    <property type="molecule type" value="Genomic_DNA"/>
</dbReference>
<organism evidence="3 4">
    <name type="scientific">Gordonia pseudamarae</name>
    <dbReference type="NCBI Taxonomy" id="2831662"/>
    <lineage>
        <taxon>Bacteria</taxon>
        <taxon>Bacillati</taxon>
        <taxon>Actinomycetota</taxon>
        <taxon>Actinomycetes</taxon>
        <taxon>Mycobacteriales</taxon>
        <taxon>Gordoniaceae</taxon>
        <taxon>Gordonia</taxon>
    </lineage>
</organism>
<name>A0ABX6IQM1_9ACTN</name>
<feature type="transmembrane region" description="Helical" evidence="1">
    <location>
        <begin position="41"/>
        <end position="59"/>
    </location>
</feature>
<dbReference type="InterPro" id="IPR002656">
    <property type="entry name" value="Acyl_transf_3_dom"/>
</dbReference>
<dbReference type="Pfam" id="PF01757">
    <property type="entry name" value="Acyl_transf_3"/>
    <property type="match status" value="1"/>
</dbReference>
<dbReference type="PANTHER" id="PTHR23028:SF53">
    <property type="entry name" value="ACYL_TRANSF_3 DOMAIN-CONTAINING PROTEIN"/>
    <property type="match status" value="1"/>
</dbReference>
<sequence>MRWWAALAVFVLHTVVFLPVYPFYGSDTYWSIAKAIPMQVGAAGVTFFFVLSGFIMLWTRRSGDTPRAFIGRRAKKIYPTHLVAVAVLLVVLPVPLSKLVTWVPTTLLVQTWWPDWTSLGGLNIPAWSLASEILFYATFPFLVPFIEKIADRLVPAAIAVVFALIVVLHTCYYLFADGYKGTGNMYGARMVVEADGTLPTVTPEYGYNADPAFFAHDYLGYSDHGYWLSYYFPLSRLPEFFLGVLVARLVISGRWRNTRLWWPLLSLAVAFAATWWVPSNYAMSVLILLPTAAVIATACLRDVTGRRGINATGPMVWLGDVSYAFYLLQYPAMVVVLKYLLAGHAIGFVGWLGAVALCFVLALAAAGLVYEFVDKPITRRKNRATLHPESNT</sequence>
<gene>
    <name evidence="3" type="ORF">GII31_03625</name>
</gene>
<proteinExistence type="predicted"/>
<accession>A0ABX6IQM1</accession>
<feature type="transmembrane region" description="Helical" evidence="1">
    <location>
        <begin position="321"/>
        <end position="342"/>
    </location>
</feature>
<keyword evidence="1" id="KW-0472">Membrane</keyword>
<keyword evidence="4" id="KW-1185">Reference proteome</keyword>
<dbReference type="PANTHER" id="PTHR23028">
    <property type="entry name" value="ACETYLTRANSFERASE"/>
    <property type="match status" value="1"/>
</dbReference>
<feature type="transmembrane region" description="Helical" evidence="1">
    <location>
        <begin position="80"/>
        <end position="104"/>
    </location>
</feature>
<keyword evidence="1" id="KW-1133">Transmembrane helix</keyword>